<proteinExistence type="predicted"/>
<organism evidence="2 3">
    <name type="scientific">Microvirga guangxiensis</name>
    <dbReference type="NCBI Taxonomy" id="549386"/>
    <lineage>
        <taxon>Bacteria</taxon>
        <taxon>Pseudomonadati</taxon>
        <taxon>Pseudomonadota</taxon>
        <taxon>Alphaproteobacteria</taxon>
        <taxon>Hyphomicrobiales</taxon>
        <taxon>Methylobacteriaceae</taxon>
        <taxon>Microvirga</taxon>
    </lineage>
</organism>
<evidence type="ECO:0000256" key="1">
    <source>
        <dbReference type="SAM" id="Phobius"/>
    </source>
</evidence>
<accession>A0A1G5LN01</accession>
<dbReference type="Proteomes" id="UP000199569">
    <property type="component" value="Unassembled WGS sequence"/>
</dbReference>
<feature type="transmembrane region" description="Helical" evidence="1">
    <location>
        <begin position="12"/>
        <end position="36"/>
    </location>
</feature>
<dbReference type="EMBL" id="FMVJ01000022">
    <property type="protein sequence ID" value="SCZ13648.1"/>
    <property type="molecule type" value="Genomic_DNA"/>
</dbReference>
<keyword evidence="3" id="KW-1185">Reference proteome</keyword>
<keyword evidence="1" id="KW-1133">Transmembrane helix</keyword>
<dbReference type="OrthoDB" id="7597200at2"/>
<evidence type="ECO:0000313" key="3">
    <source>
        <dbReference type="Proteomes" id="UP000199569"/>
    </source>
</evidence>
<keyword evidence="1" id="KW-0812">Transmembrane</keyword>
<gene>
    <name evidence="2" type="ORF">SAMN02927923_04468</name>
</gene>
<evidence type="ECO:0000313" key="2">
    <source>
        <dbReference type="EMBL" id="SCZ13648.1"/>
    </source>
</evidence>
<dbReference type="STRING" id="549386.SAMN02927923_04468"/>
<dbReference type="AlphaFoldDB" id="A0A1G5LN01"/>
<reference evidence="2 3" key="1">
    <citation type="submission" date="2016-10" db="EMBL/GenBank/DDBJ databases">
        <authorList>
            <person name="de Groot N.N."/>
        </authorList>
    </citation>
    <scope>NUCLEOTIDE SEQUENCE [LARGE SCALE GENOMIC DNA]</scope>
    <source>
        <strain evidence="2 3">CGMCC 1.7666</strain>
    </source>
</reference>
<protein>
    <submittedName>
        <fullName evidence="2">Uncharacterized protein</fullName>
    </submittedName>
</protein>
<keyword evidence="1" id="KW-0472">Membrane</keyword>
<name>A0A1G5LN01_9HYPH</name>
<sequence length="66" mass="6756">MTGGEAPKRNRWPIVAWSLAAAGLIVVAAANAHLVYVAVASQPECVAHLKEAGTQAGAYRAAKPAC</sequence>